<proteinExistence type="predicted"/>
<comment type="subcellular location">
    <subcellularLocation>
        <location evidence="1">Nucleus</location>
    </subcellularLocation>
</comment>
<dbReference type="Gene3D" id="3.30.160.60">
    <property type="entry name" value="Classic Zinc Finger"/>
    <property type="match status" value="7"/>
</dbReference>
<reference evidence="11 12" key="1">
    <citation type="submission" date="2018-04" db="EMBL/GenBank/DDBJ databases">
        <title>The genome of golden apple snail Pomacea canaliculata provides insight into stress tolerance and invasive adaptation.</title>
        <authorList>
            <person name="Liu C."/>
            <person name="Liu B."/>
            <person name="Ren Y."/>
            <person name="Zhang Y."/>
            <person name="Wang H."/>
            <person name="Li S."/>
            <person name="Jiang F."/>
            <person name="Yin L."/>
            <person name="Zhang G."/>
            <person name="Qian W."/>
            <person name="Fan W."/>
        </authorList>
    </citation>
    <scope>NUCLEOTIDE SEQUENCE [LARGE SCALE GENOMIC DNA]</scope>
    <source>
        <strain evidence="11">SZHN2017</strain>
        <tissue evidence="11">Muscle</tissue>
    </source>
</reference>
<keyword evidence="9" id="KW-0732">Signal</keyword>
<feature type="domain" description="C2H2-type" evidence="10">
    <location>
        <begin position="168"/>
        <end position="196"/>
    </location>
</feature>
<dbReference type="Pfam" id="PF12874">
    <property type="entry name" value="zf-met"/>
    <property type="match status" value="1"/>
</dbReference>
<evidence type="ECO:0000256" key="8">
    <source>
        <dbReference type="SAM" id="MobiDB-lite"/>
    </source>
</evidence>
<feature type="domain" description="C2H2-type" evidence="10">
    <location>
        <begin position="345"/>
        <end position="369"/>
    </location>
</feature>
<keyword evidence="12" id="KW-1185">Reference proteome</keyword>
<dbReference type="PROSITE" id="PS50157">
    <property type="entry name" value="ZINC_FINGER_C2H2_2"/>
    <property type="match status" value="10"/>
</dbReference>
<feature type="chain" id="PRO_5015620350" description="C2H2-type domain-containing protein" evidence="9">
    <location>
        <begin position="19"/>
        <end position="552"/>
    </location>
</feature>
<evidence type="ECO:0000259" key="10">
    <source>
        <dbReference type="PROSITE" id="PS50157"/>
    </source>
</evidence>
<evidence type="ECO:0000256" key="3">
    <source>
        <dbReference type="ARBA" id="ARBA00022737"/>
    </source>
</evidence>
<keyword evidence="3" id="KW-0677">Repeat</keyword>
<dbReference type="Pfam" id="PF13912">
    <property type="entry name" value="zf-C2H2_6"/>
    <property type="match status" value="1"/>
</dbReference>
<feature type="domain" description="C2H2-type" evidence="10">
    <location>
        <begin position="523"/>
        <end position="551"/>
    </location>
</feature>
<feature type="region of interest" description="Disordered" evidence="8">
    <location>
        <begin position="123"/>
        <end position="147"/>
    </location>
</feature>
<feature type="domain" description="C2H2-type" evidence="10">
    <location>
        <begin position="314"/>
        <end position="342"/>
    </location>
</feature>
<evidence type="ECO:0000313" key="12">
    <source>
        <dbReference type="Proteomes" id="UP000245119"/>
    </source>
</evidence>
<dbReference type="GO" id="GO:0000981">
    <property type="term" value="F:DNA-binding transcription factor activity, RNA polymerase II-specific"/>
    <property type="evidence" value="ECO:0007669"/>
    <property type="project" value="TreeGrafter"/>
</dbReference>
<evidence type="ECO:0000256" key="5">
    <source>
        <dbReference type="ARBA" id="ARBA00022833"/>
    </source>
</evidence>
<keyword evidence="6" id="KW-0539">Nucleus</keyword>
<dbReference type="STRING" id="400727.A0A2T7NGJ5"/>
<dbReference type="SUPFAM" id="SSF57667">
    <property type="entry name" value="beta-beta-alpha zinc fingers"/>
    <property type="match status" value="6"/>
</dbReference>
<dbReference type="PANTHER" id="PTHR24394:SF44">
    <property type="entry name" value="ZINC FINGER PROTEIN 271-LIKE"/>
    <property type="match status" value="1"/>
</dbReference>
<name>A0A2T7NGJ5_POMCA</name>
<dbReference type="GO" id="GO:0005634">
    <property type="term" value="C:nucleus"/>
    <property type="evidence" value="ECO:0007669"/>
    <property type="project" value="UniProtKB-SubCell"/>
</dbReference>
<dbReference type="PANTHER" id="PTHR24394">
    <property type="entry name" value="ZINC FINGER PROTEIN"/>
    <property type="match status" value="1"/>
</dbReference>
<protein>
    <recommendedName>
        <fullName evidence="10">C2H2-type domain-containing protein</fullName>
    </recommendedName>
</protein>
<dbReference type="Pfam" id="PF00096">
    <property type="entry name" value="zf-C2H2"/>
    <property type="match status" value="4"/>
</dbReference>
<dbReference type="InterPro" id="IPR013087">
    <property type="entry name" value="Znf_C2H2_type"/>
</dbReference>
<feature type="domain" description="C2H2-type" evidence="10">
    <location>
        <begin position="286"/>
        <end position="313"/>
    </location>
</feature>
<dbReference type="OrthoDB" id="6219366at2759"/>
<sequence length="552" mass="63090">MSVTAAFLQGVVIGRSLCALFGHQSCFYDYHCDTDAVEDDNFANQDDRELVHDEIEKSCCALFHIRENTESIAEGTNPKNSCTLPVDDDVDSSSMFLKRKNVGFENVSSRAKKKAGLALIQNKKPRGKKVKTDESPKMRRGNKGANSKICPADSSQCFQNAEQFSNKKECSECGASFKNDRGLHHHIAMKHRGISADVKKRSNLSCKECGKTYSNYEAHCKKWHSEKSTVFCRLCSKPFKSWTGRTLHMRVVHKVEKPQECEVCGERFSCHREYQHHKAHHHMHKSVCHICGKKFKFKNALKLHLDAHAGIKRHFCEVCGKGFVRITTLCSHRAVVHPTNKEKYFQCDKCPETFSTKWVLNKHLLSKHACGTLLKSIEKNCLPVSDDSNCQACKDAVVGSSQCPAHSKQGNFVCKVCNMSYSSVIQYLQHMKQNHEDKIFQCQSCGKTFSSLQYLKAHMKQHQEPRFACDVCGKKFTYKCNLNAHRSSHYSEKPFQCNVCMKSFRLKFLLKCHMRCHNQELQYICPICGKGFTRQQNVKRHIHQMHSDQEAV</sequence>
<dbReference type="InterPro" id="IPR036236">
    <property type="entry name" value="Znf_C2H2_sf"/>
</dbReference>
<evidence type="ECO:0000256" key="1">
    <source>
        <dbReference type="ARBA" id="ARBA00004123"/>
    </source>
</evidence>
<feature type="domain" description="C2H2-type" evidence="10">
    <location>
        <begin position="495"/>
        <end position="522"/>
    </location>
</feature>
<feature type="domain" description="C2H2-type" evidence="10">
    <location>
        <begin position="259"/>
        <end position="286"/>
    </location>
</feature>
<evidence type="ECO:0000256" key="7">
    <source>
        <dbReference type="PROSITE-ProRule" id="PRU00042"/>
    </source>
</evidence>
<feature type="domain" description="C2H2-type" evidence="10">
    <location>
        <begin position="230"/>
        <end position="258"/>
    </location>
</feature>
<evidence type="ECO:0000256" key="2">
    <source>
        <dbReference type="ARBA" id="ARBA00022723"/>
    </source>
</evidence>
<feature type="domain" description="C2H2-type" evidence="10">
    <location>
        <begin position="467"/>
        <end position="494"/>
    </location>
</feature>
<dbReference type="Proteomes" id="UP000245119">
    <property type="component" value="Linkage Group LG12"/>
</dbReference>
<comment type="caution">
    <text evidence="11">The sequence shown here is derived from an EMBL/GenBank/DDBJ whole genome shotgun (WGS) entry which is preliminary data.</text>
</comment>
<keyword evidence="2" id="KW-0479">Metal-binding</keyword>
<dbReference type="GO" id="GO:0008270">
    <property type="term" value="F:zinc ion binding"/>
    <property type="evidence" value="ECO:0007669"/>
    <property type="project" value="UniProtKB-KW"/>
</dbReference>
<evidence type="ECO:0000313" key="11">
    <source>
        <dbReference type="EMBL" id="PVD20303.1"/>
    </source>
</evidence>
<organism evidence="11 12">
    <name type="scientific">Pomacea canaliculata</name>
    <name type="common">Golden apple snail</name>
    <dbReference type="NCBI Taxonomy" id="400727"/>
    <lineage>
        <taxon>Eukaryota</taxon>
        <taxon>Metazoa</taxon>
        <taxon>Spiralia</taxon>
        <taxon>Lophotrochozoa</taxon>
        <taxon>Mollusca</taxon>
        <taxon>Gastropoda</taxon>
        <taxon>Caenogastropoda</taxon>
        <taxon>Architaenioglossa</taxon>
        <taxon>Ampullarioidea</taxon>
        <taxon>Ampullariidae</taxon>
        <taxon>Pomacea</taxon>
    </lineage>
</organism>
<dbReference type="EMBL" id="PZQS01000012">
    <property type="protein sequence ID" value="PVD20303.1"/>
    <property type="molecule type" value="Genomic_DNA"/>
</dbReference>
<dbReference type="SMART" id="SM00355">
    <property type="entry name" value="ZnF_C2H2"/>
    <property type="match status" value="12"/>
</dbReference>
<dbReference type="AlphaFoldDB" id="A0A2T7NGJ5"/>
<accession>A0A2T7NGJ5</accession>
<keyword evidence="4 7" id="KW-0863">Zinc-finger</keyword>
<evidence type="ECO:0000256" key="9">
    <source>
        <dbReference type="SAM" id="SignalP"/>
    </source>
</evidence>
<gene>
    <name evidence="11" type="ORF">C0Q70_18457</name>
</gene>
<evidence type="ECO:0000256" key="4">
    <source>
        <dbReference type="ARBA" id="ARBA00022771"/>
    </source>
</evidence>
<feature type="domain" description="C2H2-type" evidence="10">
    <location>
        <begin position="440"/>
        <end position="467"/>
    </location>
</feature>
<evidence type="ECO:0000256" key="6">
    <source>
        <dbReference type="ARBA" id="ARBA00023242"/>
    </source>
</evidence>
<dbReference type="FunFam" id="3.30.160.60:FF:000100">
    <property type="entry name" value="Zinc finger 45-like"/>
    <property type="match status" value="2"/>
</dbReference>
<feature type="signal peptide" evidence="9">
    <location>
        <begin position="1"/>
        <end position="18"/>
    </location>
</feature>
<dbReference type="PROSITE" id="PS00028">
    <property type="entry name" value="ZINC_FINGER_C2H2_1"/>
    <property type="match status" value="10"/>
</dbReference>
<keyword evidence="5" id="KW-0862">Zinc</keyword>